<gene>
    <name evidence="1" type="ORF">FKW77_005188</name>
</gene>
<evidence type="ECO:0000313" key="1">
    <source>
        <dbReference type="EMBL" id="QDS69419.1"/>
    </source>
</evidence>
<keyword evidence="2" id="KW-1185">Reference proteome</keyword>
<dbReference type="OrthoDB" id="10538573at2759"/>
<protein>
    <submittedName>
        <fullName evidence="1">Uncharacterized protein</fullName>
    </submittedName>
</protein>
<dbReference type="EMBL" id="CP042187">
    <property type="protein sequence ID" value="QDS69419.1"/>
    <property type="molecule type" value="Genomic_DNA"/>
</dbReference>
<reference evidence="1 2" key="1">
    <citation type="submission" date="2019-07" db="EMBL/GenBank/DDBJ databases">
        <title>Finished genome of Venturia effusa.</title>
        <authorList>
            <person name="Young C.A."/>
            <person name="Cox M.P."/>
            <person name="Ganley A.R.D."/>
            <person name="David W.J."/>
        </authorList>
    </citation>
    <scope>NUCLEOTIDE SEQUENCE [LARGE SCALE GENOMIC DNA]</scope>
    <source>
        <strain evidence="2">albino</strain>
    </source>
</reference>
<proteinExistence type="predicted"/>
<accession>A0A517L1B5</accession>
<organism evidence="1 2">
    <name type="scientific">Venturia effusa</name>
    <dbReference type="NCBI Taxonomy" id="50376"/>
    <lineage>
        <taxon>Eukaryota</taxon>
        <taxon>Fungi</taxon>
        <taxon>Dikarya</taxon>
        <taxon>Ascomycota</taxon>
        <taxon>Pezizomycotina</taxon>
        <taxon>Dothideomycetes</taxon>
        <taxon>Pleosporomycetidae</taxon>
        <taxon>Venturiales</taxon>
        <taxon>Venturiaceae</taxon>
        <taxon>Venturia</taxon>
    </lineage>
</organism>
<evidence type="ECO:0000313" key="2">
    <source>
        <dbReference type="Proteomes" id="UP000316270"/>
    </source>
</evidence>
<dbReference type="AlphaFoldDB" id="A0A517L1B5"/>
<dbReference type="Proteomes" id="UP000316270">
    <property type="component" value="Chromosome 3"/>
</dbReference>
<name>A0A517L1B5_9PEZI</name>
<sequence length="200" mass="22880">MATTPTEPDEMSATHKVKEPASFHDLAREIRQKILLESFADAASKDLKFNKLVNSLCASLELKYMCKLAYAPQIMTWACTLRSTSAIIASDIAYVVELVLTDIELEFFKVRKENINPELQSNLLTIRWVELLCGCPFDDITFSSWTIEQIISSYKDYESFYAVWRLRFDESMRQMRKKNELIKATFGIGAGLQLASLREG</sequence>